<dbReference type="Proteomes" id="UP001056012">
    <property type="component" value="Chromosome 5"/>
</dbReference>
<dbReference type="EMBL" id="CP089278">
    <property type="protein sequence ID" value="USP80214.1"/>
    <property type="molecule type" value="Genomic_DNA"/>
</dbReference>
<keyword evidence="3 7" id="KW-0812">Transmembrane</keyword>
<dbReference type="AlphaFoldDB" id="A0A9Q9DVU3"/>
<comment type="subcellular location">
    <subcellularLocation>
        <location evidence="1">Membrane</location>
    </subcellularLocation>
</comment>
<organism evidence="10 11">
    <name type="scientific">Curvularia clavata</name>
    <dbReference type="NCBI Taxonomy" id="95742"/>
    <lineage>
        <taxon>Eukaryota</taxon>
        <taxon>Fungi</taxon>
        <taxon>Dikarya</taxon>
        <taxon>Ascomycota</taxon>
        <taxon>Pezizomycotina</taxon>
        <taxon>Dothideomycetes</taxon>
        <taxon>Pleosporomycetidae</taxon>
        <taxon>Pleosporales</taxon>
        <taxon>Pleosporineae</taxon>
        <taxon>Pleosporaceae</taxon>
        <taxon>Curvularia</taxon>
    </lineage>
</organism>
<proteinExistence type="predicted"/>
<dbReference type="GO" id="GO:0016020">
    <property type="term" value="C:membrane"/>
    <property type="evidence" value="ECO:0007669"/>
    <property type="project" value="UniProtKB-SubCell"/>
</dbReference>
<dbReference type="PANTHER" id="PTHR47797">
    <property type="entry name" value="DEHYDROGENASE, PUTATIVE (AFU_ORTHOLOGUE AFUA_8G05805)-RELATED"/>
    <property type="match status" value="1"/>
</dbReference>
<evidence type="ECO:0000259" key="9">
    <source>
        <dbReference type="PROSITE" id="PS50939"/>
    </source>
</evidence>
<evidence type="ECO:0000256" key="6">
    <source>
        <dbReference type="ARBA" id="ARBA00023136"/>
    </source>
</evidence>
<evidence type="ECO:0000256" key="1">
    <source>
        <dbReference type="ARBA" id="ARBA00004370"/>
    </source>
</evidence>
<keyword evidence="8" id="KW-0732">Signal</keyword>
<dbReference type="PANTHER" id="PTHR47797:SF1">
    <property type="entry name" value="CYTOCHROME B561 DOMAIN-CONTAINING PROTEIN-RELATED"/>
    <property type="match status" value="1"/>
</dbReference>
<evidence type="ECO:0000256" key="8">
    <source>
        <dbReference type="SAM" id="SignalP"/>
    </source>
</evidence>
<evidence type="ECO:0000256" key="3">
    <source>
        <dbReference type="ARBA" id="ARBA00022692"/>
    </source>
</evidence>
<reference evidence="10" key="1">
    <citation type="submission" date="2021-12" db="EMBL/GenBank/DDBJ databases">
        <title>Curvularia clavata genome.</title>
        <authorList>
            <person name="Cao Y."/>
        </authorList>
    </citation>
    <scope>NUCLEOTIDE SEQUENCE</scope>
    <source>
        <strain evidence="10">Yc1106</strain>
    </source>
</reference>
<keyword evidence="4" id="KW-0249">Electron transport</keyword>
<keyword evidence="2" id="KW-0813">Transport</keyword>
<feature type="transmembrane region" description="Helical" evidence="7">
    <location>
        <begin position="215"/>
        <end position="235"/>
    </location>
</feature>
<evidence type="ECO:0000313" key="10">
    <source>
        <dbReference type="EMBL" id="USP80214.1"/>
    </source>
</evidence>
<evidence type="ECO:0000256" key="5">
    <source>
        <dbReference type="ARBA" id="ARBA00022989"/>
    </source>
</evidence>
<keyword evidence="11" id="KW-1185">Reference proteome</keyword>
<feature type="signal peptide" evidence="8">
    <location>
        <begin position="1"/>
        <end position="18"/>
    </location>
</feature>
<dbReference type="InterPro" id="IPR006593">
    <property type="entry name" value="Cyt_b561/ferric_Rdtase_TM"/>
</dbReference>
<dbReference type="OrthoDB" id="19261at2759"/>
<feature type="transmembrane region" description="Helical" evidence="7">
    <location>
        <begin position="71"/>
        <end position="93"/>
    </location>
</feature>
<dbReference type="CDD" id="cd08760">
    <property type="entry name" value="Cyt_b561_FRRS1_like"/>
    <property type="match status" value="1"/>
</dbReference>
<feature type="domain" description="Cytochrome b561" evidence="9">
    <location>
        <begin position="35"/>
        <end position="234"/>
    </location>
</feature>
<name>A0A9Q9DVU3_CURCL</name>
<feature type="transmembrane region" description="Helical" evidence="7">
    <location>
        <begin position="179"/>
        <end position="200"/>
    </location>
</feature>
<dbReference type="VEuPathDB" id="FungiDB:yc1106_07488"/>
<feature type="transmembrane region" description="Helical" evidence="7">
    <location>
        <begin position="100"/>
        <end position="127"/>
    </location>
</feature>
<feature type="transmembrane region" description="Helical" evidence="7">
    <location>
        <begin position="139"/>
        <end position="159"/>
    </location>
</feature>
<dbReference type="Pfam" id="PF03188">
    <property type="entry name" value="Cytochrom_B561"/>
    <property type="match status" value="1"/>
</dbReference>
<dbReference type="SMART" id="SM00665">
    <property type="entry name" value="B561"/>
    <property type="match status" value="1"/>
</dbReference>
<feature type="chain" id="PRO_5040433500" evidence="8">
    <location>
        <begin position="19"/>
        <end position="292"/>
    </location>
</feature>
<dbReference type="Gene3D" id="1.20.120.1770">
    <property type="match status" value="1"/>
</dbReference>
<evidence type="ECO:0000256" key="2">
    <source>
        <dbReference type="ARBA" id="ARBA00022448"/>
    </source>
</evidence>
<protein>
    <submittedName>
        <fullName evidence="10">Integral membrane protein</fullName>
    </submittedName>
</protein>
<dbReference type="PROSITE" id="PS50939">
    <property type="entry name" value="CYTOCHROME_B561"/>
    <property type="match status" value="1"/>
</dbReference>
<keyword evidence="5 7" id="KW-1133">Transmembrane helix</keyword>
<keyword evidence="6 7" id="KW-0472">Membrane</keyword>
<gene>
    <name evidence="10" type="ORF">yc1106_07488</name>
</gene>
<evidence type="ECO:0000256" key="4">
    <source>
        <dbReference type="ARBA" id="ARBA00022982"/>
    </source>
</evidence>
<evidence type="ECO:0000256" key="7">
    <source>
        <dbReference type="SAM" id="Phobius"/>
    </source>
</evidence>
<accession>A0A9Q9DVU3</accession>
<sequence>MTLNTRALLLGLATVVSAQFGHGPNDQWGPGSWGIGDDDDDDDDFNIGPGFGYGGNGGFSNANSESRRKLIAAHGVLAALAFVIFFPTGSILIRLGNFRCLWLVHGLFQLFAYVVYLAAFGIGIWMINNTPVNLMENNHPIVGIVIFVGLFFQPILGFIHHLKYKKYNCRTIWSYVHLWLGRILITLGMLNGGLGLLLASDAPSFTGIAPTRAQIIVYSIAAGTMWLLWVAAAIYGERKRKVLRKVALNNGMVNELPPVYNPNKERYATLHLQPTPSDCGVFTEMQKAEQTN</sequence>
<evidence type="ECO:0000313" key="11">
    <source>
        <dbReference type="Proteomes" id="UP001056012"/>
    </source>
</evidence>